<name>A0ABN2E943_9ACTN</name>
<evidence type="ECO:0000313" key="1">
    <source>
        <dbReference type="EMBL" id="GAA1599949.1"/>
    </source>
</evidence>
<comment type="caution">
    <text evidence="1">The sequence shown here is derived from an EMBL/GenBank/DDBJ whole genome shotgun (WGS) entry which is preliminary data.</text>
</comment>
<proteinExistence type="predicted"/>
<evidence type="ECO:0000313" key="2">
    <source>
        <dbReference type="Proteomes" id="UP001501705"/>
    </source>
</evidence>
<reference evidence="1 2" key="1">
    <citation type="journal article" date="2019" name="Int. J. Syst. Evol. Microbiol.">
        <title>The Global Catalogue of Microorganisms (GCM) 10K type strain sequencing project: providing services to taxonomists for standard genome sequencing and annotation.</title>
        <authorList>
            <consortium name="The Broad Institute Genomics Platform"/>
            <consortium name="The Broad Institute Genome Sequencing Center for Infectious Disease"/>
            <person name="Wu L."/>
            <person name="Ma J."/>
        </authorList>
    </citation>
    <scope>NUCLEOTIDE SEQUENCE [LARGE SCALE GENOMIC DNA]</scope>
    <source>
        <strain evidence="1 2">JCM 15572</strain>
    </source>
</reference>
<dbReference type="Proteomes" id="UP001501705">
    <property type="component" value="Unassembled WGS sequence"/>
</dbReference>
<keyword evidence="2" id="KW-1185">Reference proteome</keyword>
<accession>A0ABN2E943</accession>
<gene>
    <name evidence="1" type="ORF">GCM10009804_65780</name>
</gene>
<sequence length="54" mass="5796">MGGGTRVGGVDEVLVRVVGVADVGALQELIEADPGYTERITGYRRGTRMRRVCC</sequence>
<protein>
    <recommendedName>
        <fullName evidence="3">YCII-related domain-containing protein</fullName>
    </recommendedName>
</protein>
<organism evidence="1 2">
    <name type="scientific">Kribbella hippodromi</name>
    <dbReference type="NCBI Taxonomy" id="434347"/>
    <lineage>
        <taxon>Bacteria</taxon>
        <taxon>Bacillati</taxon>
        <taxon>Actinomycetota</taxon>
        <taxon>Actinomycetes</taxon>
        <taxon>Propionibacteriales</taxon>
        <taxon>Kribbellaceae</taxon>
        <taxon>Kribbella</taxon>
    </lineage>
</organism>
<dbReference type="EMBL" id="BAAAPH010000028">
    <property type="protein sequence ID" value="GAA1599949.1"/>
    <property type="molecule type" value="Genomic_DNA"/>
</dbReference>
<evidence type="ECO:0008006" key="3">
    <source>
        <dbReference type="Google" id="ProtNLM"/>
    </source>
</evidence>